<feature type="transmembrane region" description="Helical" evidence="1">
    <location>
        <begin position="131"/>
        <end position="164"/>
    </location>
</feature>
<keyword evidence="1" id="KW-0812">Transmembrane</keyword>
<reference evidence="2" key="2">
    <citation type="submission" date="2022-01" db="EMBL/GenBank/DDBJ databases">
        <authorList>
            <person name="Yamashiro T."/>
            <person name="Shiraishi A."/>
            <person name="Satake H."/>
            <person name="Nakayama K."/>
        </authorList>
    </citation>
    <scope>NUCLEOTIDE SEQUENCE</scope>
</reference>
<reference evidence="2" key="1">
    <citation type="journal article" date="2022" name="Int. J. Mol. Sci.">
        <title>Draft Genome of Tanacetum Coccineum: Genomic Comparison of Closely Related Tanacetum-Family Plants.</title>
        <authorList>
            <person name="Yamashiro T."/>
            <person name="Shiraishi A."/>
            <person name="Nakayama K."/>
            <person name="Satake H."/>
        </authorList>
    </citation>
    <scope>NUCLEOTIDE SEQUENCE</scope>
</reference>
<name>A0ABQ5AHT0_9ASTR</name>
<sequence>KITSSGLQDLVTSLGASWDFLDQRFVAIDGYRIREARWRVCVVDFVTAAEVGHKEEMWLVLWPRNGLEILVSFLGMKDVHHQVSSLMAYFVAILTSDSTRSSVMQCTLPTEGMRSIISTVSVILEGFLPSILLLVMIIVAVVIVAVILVVVVAIIGVAIVVTIIGVVVEIMIIGVVVVVSGVSSIIKLSFVIIGFLHRITLYYLLLQPLSYVDSFLQSLRF</sequence>
<feature type="non-terminal residue" evidence="2">
    <location>
        <position position="1"/>
    </location>
</feature>
<proteinExistence type="predicted"/>
<evidence type="ECO:0000256" key="1">
    <source>
        <dbReference type="SAM" id="Phobius"/>
    </source>
</evidence>
<gene>
    <name evidence="2" type="ORF">Tco_0823399</name>
</gene>
<organism evidence="2 3">
    <name type="scientific">Tanacetum coccineum</name>
    <dbReference type="NCBI Taxonomy" id="301880"/>
    <lineage>
        <taxon>Eukaryota</taxon>
        <taxon>Viridiplantae</taxon>
        <taxon>Streptophyta</taxon>
        <taxon>Embryophyta</taxon>
        <taxon>Tracheophyta</taxon>
        <taxon>Spermatophyta</taxon>
        <taxon>Magnoliopsida</taxon>
        <taxon>eudicotyledons</taxon>
        <taxon>Gunneridae</taxon>
        <taxon>Pentapetalae</taxon>
        <taxon>asterids</taxon>
        <taxon>campanulids</taxon>
        <taxon>Asterales</taxon>
        <taxon>Asteraceae</taxon>
        <taxon>Asteroideae</taxon>
        <taxon>Anthemideae</taxon>
        <taxon>Anthemidinae</taxon>
        <taxon>Tanacetum</taxon>
    </lineage>
</organism>
<comment type="caution">
    <text evidence="2">The sequence shown here is derived from an EMBL/GenBank/DDBJ whole genome shotgun (WGS) entry which is preliminary data.</text>
</comment>
<keyword evidence="1" id="KW-1133">Transmembrane helix</keyword>
<evidence type="ECO:0000313" key="2">
    <source>
        <dbReference type="EMBL" id="GJT02230.1"/>
    </source>
</evidence>
<dbReference type="EMBL" id="BQNB010012333">
    <property type="protein sequence ID" value="GJT02230.1"/>
    <property type="molecule type" value="Genomic_DNA"/>
</dbReference>
<feature type="transmembrane region" description="Helical" evidence="1">
    <location>
        <begin position="170"/>
        <end position="196"/>
    </location>
</feature>
<evidence type="ECO:0008006" key="4">
    <source>
        <dbReference type="Google" id="ProtNLM"/>
    </source>
</evidence>
<accession>A0ABQ5AHT0</accession>
<keyword evidence="3" id="KW-1185">Reference proteome</keyword>
<protein>
    <recommendedName>
        <fullName evidence="4">ABC transmembrane type-1 domain-containing protein</fullName>
    </recommendedName>
</protein>
<keyword evidence="1" id="KW-0472">Membrane</keyword>
<evidence type="ECO:0000313" key="3">
    <source>
        <dbReference type="Proteomes" id="UP001151760"/>
    </source>
</evidence>
<dbReference type="Proteomes" id="UP001151760">
    <property type="component" value="Unassembled WGS sequence"/>
</dbReference>